<protein>
    <submittedName>
        <fullName evidence="3">Amidohydrolase</fullName>
    </submittedName>
</protein>
<evidence type="ECO:0000256" key="1">
    <source>
        <dbReference type="SAM" id="SignalP"/>
    </source>
</evidence>
<keyword evidence="4" id="KW-1185">Reference proteome</keyword>
<dbReference type="RefSeq" id="WP_008435234.1">
    <property type="nucleotide sequence ID" value="NZ_LVJS01000122.1"/>
</dbReference>
<dbReference type="SUPFAM" id="SSF51338">
    <property type="entry name" value="Composite domain of metallo-dependent hydrolases"/>
    <property type="match status" value="1"/>
</dbReference>
<feature type="domain" description="Amidohydrolase-related" evidence="2">
    <location>
        <begin position="84"/>
        <end position="429"/>
    </location>
</feature>
<dbReference type="SUPFAM" id="SSF51556">
    <property type="entry name" value="Metallo-dependent hydrolases"/>
    <property type="match status" value="1"/>
</dbReference>
<dbReference type="SMR" id="A0A154QE33"/>
<comment type="caution">
    <text evidence="3">The sequence shown here is derived from an EMBL/GenBank/DDBJ whole genome shotgun (WGS) entry which is preliminary data.</text>
</comment>
<organism evidence="3 4">
    <name type="scientific">Rhodanobacter thiooxydans</name>
    <dbReference type="NCBI Taxonomy" id="416169"/>
    <lineage>
        <taxon>Bacteria</taxon>
        <taxon>Pseudomonadati</taxon>
        <taxon>Pseudomonadota</taxon>
        <taxon>Gammaproteobacteria</taxon>
        <taxon>Lysobacterales</taxon>
        <taxon>Rhodanobacteraceae</taxon>
        <taxon>Rhodanobacter</taxon>
    </lineage>
</organism>
<sequence length="448" mass="47117">MRACPTIRWMVTLLLLLLCSLPVGAAMPKGNWLLLPDRVWTAEGDTAHAGWAVLVRDGVISAVGPAGSIDAPADARRVTLPGATLTPGLIDLHSHLFLHPYNETLWNDQVLTEPQDYRTLEAAAHAKATLLAGVTTLRDLGTEGAGYADVSIKRAIEEGLIPGPRLFVATRAIVATASYGPGPHGFRPDLDLPQGAQPVTGVDAAVAAVREQAARGADWIKLYADYRVGAHGQTMPTLSPAEIRAMVEAAHQIGRPVAAHAASEAGVRNAAEAGVDTIEHGYGASEATFKLLKQKGIAYEPTLTAVEATSEYFQHYVPGQSAPTPAMQEATRAFRTALKLGVTIGNGSDVGVFTHGENWREPVAMVADGMTPAQALHAATDVAAKILRQQAAFGRIAPGLRADLAAFAGDPSAQIDALKKPVFVMKDGVVYLRPASGREDPSGAATPR</sequence>
<dbReference type="AlphaFoldDB" id="A0A154QE33"/>
<dbReference type="InterPro" id="IPR011059">
    <property type="entry name" value="Metal-dep_hydrolase_composite"/>
</dbReference>
<dbReference type="Gene3D" id="2.30.40.10">
    <property type="entry name" value="Urease, subunit C, domain 1"/>
    <property type="match status" value="1"/>
</dbReference>
<dbReference type="Gene3D" id="3.20.20.140">
    <property type="entry name" value="Metal-dependent hydrolases"/>
    <property type="match status" value="1"/>
</dbReference>
<dbReference type="Pfam" id="PF01979">
    <property type="entry name" value="Amidohydro_1"/>
    <property type="match status" value="1"/>
</dbReference>
<name>A0A154QE33_9GAMM</name>
<keyword evidence="3" id="KW-0378">Hydrolase</keyword>
<dbReference type="PANTHER" id="PTHR43135">
    <property type="entry name" value="ALPHA-D-RIBOSE 1-METHYLPHOSPHONATE 5-TRIPHOSPHATE DIPHOSPHATASE"/>
    <property type="match status" value="1"/>
</dbReference>
<proteinExistence type="predicted"/>
<dbReference type="InterPro" id="IPR006680">
    <property type="entry name" value="Amidohydro-rel"/>
</dbReference>
<dbReference type="STRING" id="416169.RHOFW104T7_01540"/>
<dbReference type="InterPro" id="IPR057744">
    <property type="entry name" value="OTAase-like"/>
</dbReference>
<gene>
    <name evidence="3" type="ORF">RHOFW104T7_01540</name>
</gene>
<feature type="signal peptide" evidence="1">
    <location>
        <begin position="1"/>
        <end position="25"/>
    </location>
</feature>
<dbReference type="PANTHER" id="PTHR43135:SF3">
    <property type="entry name" value="ALPHA-D-RIBOSE 1-METHYLPHOSPHONATE 5-TRIPHOSPHATE DIPHOSPHATASE"/>
    <property type="match status" value="1"/>
</dbReference>
<dbReference type="CDD" id="cd01299">
    <property type="entry name" value="Met_dep_hydrolase_A"/>
    <property type="match status" value="1"/>
</dbReference>
<evidence type="ECO:0000259" key="2">
    <source>
        <dbReference type="Pfam" id="PF01979"/>
    </source>
</evidence>
<dbReference type="eggNOG" id="COG1228">
    <property type="taxonomic scope" value="Bacteria"/>
</dbReference>
<accession>A0A154QE33</accession>
<keyword evidence="1" id="KW-0732">Signal</keyword>
<dbReference type="Proteomes" id="UP000076131">
    <property type="component" value="Unassembled WGS sequence"/>
</dbReference>
<feature type="chain" id="PRO_5007599885" evidence="1">
    <location>
        <begin position="26"/>
        <end position="448"/>
    </location>
</feature>
<evidence type="ECO:0000313" key="3">
    <source>
        <dbReference type="EMBL" id="KZC22255.1"/>
    </source>
</evidence>
<dbReference type="InterPro" id="IPR032466">
    <property type="entry name" value="Metal_Hydrolase"/>
</dbReference>
<reference evidence="3 4" key="1">
    <citation type="journal article" date="2016" name="MBio">
        <title>Lateral Gene Transfer in a Heavy Metal-Contaminated-Groundwater Microbial Community.</title>
        <authorList>
            <person name="Hemme C.L."/>
            <person name="Green S.J."/>
            <person name="Rishishwar L."/>
            <person name="Prakash O."/>
            <person name="Pettenato A."/>
            <person name="Chakraborty R."/>
            <person name="Deutschbauer A.M."/>
            <person name="Van Nostrand J.D."/>
            <person name="Wu L."/>
            <person name="He Z."/>
            <person name="Jordan I.K."/>
            <person name="Hazen T.C."/>
            <person name="Arkin A.P."/>
            <person name="Kostka J.E."/>
            <person name="Zhou J."/>
        </authorList>
    </citation>
    <scope>NUCLEOTIDE SEQUENCE [LARGE SCALE GENOMIC DNA]</scope>
    <source>
        <strain evidence="3 4">FW104-T7</strain>
    </source>
</reference>
<dbReference type="EMBL" id="LVJS01000122">
    <property type="protein sequence ID" value="KZC22255.1"/>
    <property type="molecule type" value="Genomic_DNA"/>
</dbReference>
<evidence type="ECO:0000313" key="4">
    <source>
        <dbReference type="Proteomes" id="UP000076131"/>
    </source>
</evidence>
<dbReference type="GO" id="GO:0016810">
    <property type="term" value="F:hydrolase activity, acting on carbon-nitrogen (but not peptide) bonds"/>
    <property type="evidence" value="ECO:0007669"/>
    <property type="project" value="InterPro"/>
</dbReference>
<dbReference type="InterPro" id="IPR051781">
    <property type="entry name" value="Metallo-dep_Hydrolase"/>
</dbReference>